<organism evidence="2 3">
    <name type="scientific">Phocaeicola plebeius</name>
    <dbReference type="NCBI Taxonomy" id="310297"/>
    <lineage>
        <taxon>Bacteria</taxon>
        <taxon>Pseudomonadati</taxon>
        <taxon>Bacteroidota</taxon>
        <taxon>Bacteroidia</taxon>
        <taxon>Bacteroidales</taxon>
        <taxon>Bacteroidaceae</taxon>
        <taxon>Phocaeicola</taxon>
    </lineage>
</organism>
<sequence>MNPQYKIDYAFEDIFDAYAYVKTSIVFDALFAIIAGIIITTLVFKLSGIVKDMISEGKGFNTKHFFEVGKEYMAVMLVIVMLPVFVTLFEQLLAYTADQLVNKLAPSGAYNHNDHIFHLAESMIEDSQNMDLADAVVSGPFKAISGILMSAIGAFFACAYNYVMHIFVANRYLMVLMMELVGPIAIVCLLNNDTRSSFFTWMKGMFGIFMLYPGFIMASVFADEYTAKLITNSVWPAFVLVIFSFILKLSLLATVKSMVNKWL</sequence>
<dbReference type="Proteomes" id="UP000260780">
    <property type="component" value="Unassembled WGS sequence"/>
</dbReference>
<feature type="transmembrane region" description="Helical" evidence="1">
    <location>
        <begin position="143"/>
        <end position="163"/>
    </location>
</feature>
<evidence type="ECO:0000313" key="3">
    <source>
        <dbReference type="Proteomes" id="UP000260780"/>
    </source>
</evidence>
<comment type="caution">
    <text evidence="2">The sequence shown here is derived from an EMBL/GenBank/DDBJ whole genome shotgun (WGS) entry which is preliminary data.</text>
</comment>
<gene>
    <name evidence="2" type="ORF">DXC17_15610</name>
</gene>
<evidence type="ECO:0000313" key="2">
    <source>
        <dbReference type="EMBL" id="RGM34918.1"/>
    </source>
</evidence>
<name>A0A3E4VY97_9BACT</name>
<feature type="transmembrane region" description="Helical" evidence="1">
    <location>
        <begin position="172"/>
        <end position="192"/>
    </location>
</feature>
<evidence type="ECO:0008006" key="4">
    <source>
        <dbReference type="Google" id="ProtNLM"/>
    </source>
</evidence>
<protein>
    <recommendedName>
        <fullName evidence="4">Type IV secretion system protein</fullName>
    </recommendedName>
</protein>
<feature type="transmembrane region" description="Helical" evidence="1">
    <location>
        <begin position="29"/>
        <end position="50"/>
    </location>
</feature>
<feature type="transmembrane region" description="Helical" evidence="1">
    <location>
        <begin position="198"/>
        <end position="222"/>
    </location>
</feature>
<feature type="transmembrane region" description="Helical" evidence="1">
    <location>
        <begin position="234"/>
        <end position="255"/>
    </location>
</feature>
<proteinExistence type="predicted"/>
<reference evidence="2 3" key="1">
    <citation type="submission" date="2018-08" db="EMBL/GenBank/DDBJ databases">
        <title>A genome reference for cultivated species of the human gut microbiota.</title>
        <authorList>
            <person name="Zou Y."/>
            <person name="Xue W."/>
            <person name="Luo G."/>
        </authorList>
    </citation>
    <scope>NUCLEOTIDE SEQUENCE [LARGE SCALE GENOMIC DNA]</scope>
    <source>
        <strain evidence="2 3">OM08-14</strain>
    </source>
</reference>
<dbReference type="RefSeq" id="WP_117748506.1">
    <property type="nucleotide sequence ID" value="NZ_CATWOP010000017.1"/>
</dbReference>
<accession>A0A3E4VY97</accession>
<keyword evidence="1" id="KW-0812">Transmembrane</keyword>
<dbReference type="EMBL" id="QSTF01000060">
    <property type="protein sequence ID" value="RGM34918.1"/>
    <property type="molecule type" value="Genomic_DNA"/>
</dbReference>
<keyword evidence="1" id="KW-1133">Transmembrane helix</keyword>
<dbReference type="AlphaFoldDB" id="A0A3E4VY97"/>
<keyword evidence="1" id="KW-0472">Membrane</keyword>
<feature type="transmembrane region" description="Helical" evidence="1">
    <location>
        <begin position="71"/>
        <end position="89"/>
    </location>
</feature>
<evidence type="ECO:0000256" key="1">
    <source>
        <dbReference type="SAM" id="Phobius"/>
    </source>
</evidence>